<dbReference type="NCBIfam" id="TIGR01032">
    <property type="entry name" value="rplT_bact"/>
    <property type="match status" value="1"/>
</dbReference>
<dbReference type="EMBL" id="JACICY010000001">
    <property type="protein sequence ID" value="MBB3859460.1"/>
    <property type="molecule type" value="Genomic_DNA"/>
</dbReference>
<gene>
    <name evidence="7" type="primary">rplT</name>
    <name evidence="9" type="ORF">GGQ88_000700</name>
</gene>
<dbReference type="SUPFAM" id="SSF74731">
    <property type="entry name" value="Ribosomal protein L20"/>
    <property type="match status" value="1"/>
</dbReference>
<keyword evidence="5 7" id="KW-0687">Ribonucleoprotein</keyword>
<protein>
    <recommendedName>
        <fullName evidence="6 7">Large ribosomal subunit protein bL20</fullName>
    </recommendedName>
</protein>
<keyword evidence="4 7" id="KW-0689">Ribosomal protein</keyword>
<evidence type="ECO:0000313" key="9">
    <source>
        <dbReference type="EMBL" id="MBB3859460.1"/>
    </source>
</evidence>
<evidence type="ECO:0000256" key="5">
    <source>
        <dbReference type="ARBA" id="ARBA00023274"/>
    </source>
</evidence>
<evidence type="ECO:0000256" key="6">
    <source>
        <dbReference type="ARBA" id="ARBA00035172"/>
    </source>
</evidence>
<accession>A0A7W6EV14</accession>
<dbReference type="GO" id="GO:0003735">
    <property type="term" value="F:structural constituent of ribosome"/>
    <property type="evidence" value="ECO:0007669"/>
    <property type="project" value="InterPro"/>
</dbReference>
<comment type="function">
    <text evidence="7 8">Binds directly to 23S ribosomal RNA and is necessary for the in vitro assembly process of the 50S ribosomal subunit. It is not involved in the protein synthesizing functions of that subunit.</text>
</comment>
<dbReference type="PANTHER" id="PTHR10986">
    <property type="entry name" value="39S RIBOSOMAL PROTEIN L20"/>
    <property type="match status" value="1"/>
</dbReference>
<keyword evidence="2 7" id="KW-0699">rRNA-binding</keyword>
<keyword evidence="10" id="KW-1185">Reference proteome</keyword>
<dbReference type="HAMAP" id="MF_00382">
    <property type="entry name" value="Ribosomal_bL20"/>
    <property type="match status" value="1"/>
</dbReference>
<evidence type="ECO:0000256" key="1">
    <source>
        <dbReference type="ARBA" id="ARBA00007698"/>
    </source>
</evidence>
<evidence type="ECO:0000256" key="2">
    <source>
        <dbReference type="ARBA" id="ARBA00022730"/>
    </source>
</evidence>
<comment type="similarity">
    <text evidence="1 7 8">Belongs to the bacterial ribosomal protein bL20 family.</text>
</comment>
<dbReference type="GO" id="GO:0019843">
    <property type="term" value="F:rRNA binding"/>
    <property type="evidence" value="ECO:0007669"/>
    <property type="project" value="UniProtKB-UniRule"/>
</dbReference>
<evidence type="ECO:0000256" key="3">
    <source>
        <dbReference type="ARBA" id="ARBA00022884"/>
    </source>
</evidence>
<comment type="caution">
    <text evidence="9">The sequence shown here is derived from an EMBL/GenBank/DDBJ whole genome shotgun (WGS) entry which is preliminary data.</text>
</comment>
<dbReference type="GO" id="GO:0006412">
    <property type="term" value="P:translation"/>
    <property type="evidence" value="ECO:0007669"/>
    <property type="project" value="InterPro"/>
</dbReference>
<dbReference type="GO" id="GO:0005840">
    <property type="term" value="C:ribosome"/>
    <property type="evidence" value="ECO:0007669"/>
    <property type="project" value="UniProtKB-KW"/>
</dbReference>
<evidence type="ECO:0000256" key="7">
    <source>
        <dbReference type="HAMAP-Rule" id="MF_00382"/>
    </source>
</evidence>
<dbReference type="FunFam" id="1.10.1900.20:FF:000001">
    <property type="entry name" value="50S ribosomal protein L20"/>
    <property type="match status" value="1"/>
</dbReference>
<dbReference type="GO" id="GO:0000027">
    <property type="term" value="P:ribosomal large subunit assembly"/>
    <property type="evidence" value="ECO:0007669"/>
    <property type="project" value="UniProtKB-UniRule"/>
</dbReference>
<dbReference type="RefSeq" id="WP_183611703.1">
    <property type="nucleotide sequence ID" value="NZ_JACICY010000001.1"/>
</dbReference>
<evidence type="ECO:0000313" key="10">
    <source>
        <dbReference type="Proteomes" id="UP000562395"/>
    </source>
</evidence>
<reference evidence="9 10" key="1">
    <citation type="submission" date="2020-08" db="EMBL/GenBank/DDBJ databases">
        <title>Genomic Encyclopedia of Type Strains, Phase IV (KMG-IV): sequencing the most valuable type-strain genomes for metagenomic binning, comparative biology and taxonomic classification.</title>
        <authorList>
            <person name="Goeker M."/>
        </authorList>
    </citation>
    <scope>NUCLEOTIDE SEQUENCE [LARGE SCALE GENOMIC DNA]</scope>
    <source>
        <strain evidence="9 10">DSM 14552</strain>
    </source>
</reference>
<dbReference type="Pfam" id="PF00453">
    <property type="entry name" value="Ribosomal_L20"/>
    <property type="match status" value="1"/>
</dbReference>
<dbReference type="GO" id="GO:1990904">
    <property type="term" value="C:ribonucleoprotein complex"/>
    <property type="evidence" value="ECO:0007669"/>
    <property type="project" value="UniProtKB-KW"/>
</dbReference>
<dbReference type="CDD" id="cd07026">
    <property type="entry name" value="Ribosomal_L20"/>
    <property type="match status" value="1"/>
</dbReference>
<dbReference type="InterPro" id="IPR049946">
    <property type="entry name" value="RIBOSOMAL_L20_CS"/>
</dbReference>
<proteinExistence type="inferred from homology"/>
<dbReference type="AlphaFoldDB" id="A0A7W6EV14"/>
<name>A0A7W6EV14_9SPHN</name>
<dbReference type="Gene3D" id="6.10.160.10">
    <property type="match status" value="1"/>
</dbReference>
<sequence>MSRIKRGVTTRAKHKRILDQAKGYRGRRKNTIRVARQAVEKAGQYAYRDRKVKKRSFRALWIQRINAAVREAGLTYSQFIHGTKLAGIELDRKTMADLAMNESAIFATVVTQAKAALPAA</sequence>
<dbReference type="InterPro" id="IPR035566">
    <property type="entry name" value="Ribosomal_protein_bL20_C"/>
</dbReference>
<dbReference type="Proteomes" id="UP000562395">
    <property type="component" value="Unassembled WGS sequence"/>
</dbReference>
<evidence type="ECO:0000256" key="8">
    <source>
        <dbReference type="RuleBase" id="RU000560"/>
    </source>
</evidence>
<dbReference type="Gene3D" id="1.10.1900.20">
    <property type="entry name" value="Ribosomal protein L20"/>
    <property type="match status" value="1"/>
</dbReference>
<dbReference type="PRINTS" id="PR00062">
    <property type="entry name" value="RIBOSOMALL20"/>
</dbReference>
<organism evidence="9 10">
    <name type="scientific">Novosphingobium hassiacum</name>
    <dbReference type="NCBI Taxonomy" id="173676"/>
    <lineage>
        <taxon>Bacteria</taxon>
        <taxon>Pseudomonadati</taxon>
        <taxon>Pseudomonadota</taxon>
        <taxon>Alphaproteobacteria</taxon>
        <taxon>Sphingomonadales</taxon>
        <taxon>Sphingomonadaceae</taxon>
        <taxon>Novosphingobium</taxon>
    </lineage>
</organism>
<keyword evidence="3 7" id="KW-0694">RNA-binding</keyword>
<dbReference type="InterPro" id="IPR005813">
    <property type="entry name" value="Ribosomal_bL20"/>
</dbReference>
<evidence type="ECO:0000256" key="4">
    <source>
        <dbReference type="ARBA" id="ARBA00022980"/>
    </source>
</evidence>
<dbReference type="PROSITE" id="PS00937">
    <property type="entry name" value="RIBOSOMAL_L20"/>
    <property type="match status" value="1"/>
</dbReference>